<dbReference type="Gene3D" id="2.80.10.50">
    <property type="match status" value="1"/>
</dbReference>
<dbReference type="STRING" id="1284197.S8BBR0"/>
<dbReference type="Pfam" id="PF16850">
    <property type="entry name" value="Inhibitor_I66"/>
    <property type="match status" value="1"/>
</dbReference>
<name>S8BBR0_DACHA</name>
<evidence type="ECO:0000313" key="2">
    <source>
        <dbReference type="Proteomes" id="UP000015100"/>
    </source>
</evidence>
<dbReference type="OMA" id="RWRITSV"/>
<reference evidence="2" key="2">
    <citation type="submission" date="2013-04" db="EMBL/GenBank/DDBJ databases">
        <title>Genomic mechanisms accounting for the adaptation to parasitism in nematode-trapping fungi.</title>
        <authorList>
            <person name="Ahren D.G."/>
        </authorList>
    </citation>
    <scope>NUCLEOTIDE SEQUENCE [LARGE SCALE GENOMIC DNA]</scope>
    <source>
        <strain evidence="2">CBS 200.50</strain>
    </source>
</reference>
<dbReference type="HOGENOM" id="CLU_115968_3_0_1"/>
<keyword evidence="2" id="KW-1185">Reference proteome</keyword>
<dbReference type="GO" id="GO:0004867">
    <property type="term" value="F:serine-type endopeptidase inhibitor activity"/>
    <property type="evidence" value="ECO:0007669"/>
    <property type="project" value="InterPro"/>
</dbReference>
<dbReference type="Proteomes" id="UP000015100">
    <property type="component" value="Unassembled WGS sequence"/>
</dbReference>
<dbReference type="EMBL" id="AQGS01000867">
    <property type="protein sequence ID" value="EPS36613.1"/>
    <property type="molecule type" value="Genomic_DNA"/>
</dbReference>
<gene>
    <name evidence="1" type="ORF">H072_9870</name>
</gene>
<accession>S8BBR0</accession>
<evidence type="ECO:0008006" key="3">
    <source>
        <dbReference type="Google" id="ProtNLM"/>
    </source>
</evidence>
<comment type="caution">
    <text evidence="1">The sequence shown here is derived from an EMBL/GenBank/DDBJ whole genome shotgun (WGS) entry which is preliminary data.</text>
</comment>
<protein>
    <recommendedName>
        <fullName evidence="3">Ricin B lectin domain-containing protein</fullName>
    </recommendedName>
</protein>
<dbReference type="eggNOG" id="ENOG502SUG8">
    <property type="taxonomic scope" value="Eukaryota"/>
</dbReference>
<sequence>MPAIPTEETPKSIPVLQPGNYQIISAVSDRIFLSRSPAEDRSLLPKPVLSLPPGVTLAPWKVSRNADGTYTLENNYAPVVEIKGQLFAQLQPGQPRADTRWRITSVHWQGRDQFIIENADRTEGWSLRMTDGGSVVPFVQPNVLPLVATRSLPPQYPPFERFIFKRI</sequence>
<dbReference type="AlphaFoldDB" id="S8BBR0"/>
<dbReference type="InterPro" id="IPR031755">
    <property type="entry name" value="Inhibitor_I66"/>
</dbReference>
<proteinExistence type="predicted"/>
<dbReference type="OrthoDB" id="3439489at2759"/>
<organism evidence="1 2">
    <name type="scientific">Dactylellina haptotyla (strain CBS 200.50)</name>
    <name type="common">Nematode-trapping fungus</name>
    <name type="synonym">Monacrosporium haptotylum</name>
    <dbReference type="NCBI Taxonomy" id="1284197"/>
    <lineage>
        <taxon>Eukaryota</taxon>
        <taxon>Fungi</taxon>
        <taxon>Dikarya</taxon>
        <taxon>Ascomycota</taxon>
        <taxon>Pezizomycotina</taxon>
        <taxon>Orbiliomycetes</taxon>
        <taxon>Orbiliales</taxon>
        <taxon>Orbiliaceae</taxon>
        <taxon>Dactylellina</taxon>
    </lineage>
</organism>
<reference evidence="1 2" key="1">
    <citation type="journal article" date="2013" name="PLoS Genet.">
        <title>Genomic mechanisms accounting for the adaptation to parasitism in nematode-trapping fungi.</title>
        <authorList>
            <person name="Meerupati T."/>
            <person name="Andersson K.M."/>
            <person name="Friman E."/>
            <person name="Kumar D."/>
            <person name="Tunlid A."/>
            <person name="Ahren D."/>
        </authorList>
    </citation>
    <scope>NUCLEOTIDE SEQUENCE [LARGE SCALE GENOMIC DNA]</scope>
    <source>
        <strain evidence="1 2">CBS 200.50</strain>
    </source>
</reference>
<dbReference type="CDD" id="cd23428">
    <property type="entry name" value="beta-trefoil_Ricin_SPI"/>
    <property type="match status" value="1"/>
</dbReference>
<evidence type="ECO:0000313" key="1">
    <source>
        <dbReference type="EMBL" id="EPS36613.1"/>
    </source>
</evidence>